<reference evidence="1" key="1">
    <citation type="submission" date="2024-03" db="EMBL/GenBank/DDBJ databases">
        <title>Complete genome sequence of Sulfurisphaera javensis strain KD-1.</title>
        <authorList>
            <person name="Sakai H."/>
            <person name="Nur N."/>
            <person name="Suwanto A."/>
            <person name="Kurosawa N."/>
        </authorList>
    </citation>
    <scope>NUCLEOTIDE SEQUENCE</scope>
    <source>
        <strain evidence="1">KD-1</strain>
    </source>
</reference>
<gene>
    <name evidence="1" type="ORF">SJAV_21520</name>
</gene>
<protein>
    <submittedName>
        <fullName evidence="1">Uncharacterized protein</fullName>
    </submittedName>
</protein>
<dbReference type="EMBL" id="AP031322">
    <property type="protein sequence ID" value="BFH74208.1"/>
    <property type="molecule type" value="Genomic_DNA"/>
</dbReference>
<dbReference type="KEGG" id="sjv:SJAV_21520"/>
<dbReference type="AlphaFoldDB" id="A0AAT9GTL6"/>
<sequence length="113" mass="12674">MLIDEPYENVDPSKRLSIAKLLKENIKDGFITTHELDLLKQFNSWPLYIILSERVYGPIITEDFLNSTIVEGEIPNAILTLDVGGKKISIMRDNGSGIKVLTLGNINRLYGVV</sequence>
<dbReference type="PANTHER" id="PTHR43850:SF2">
    <property type="entry name" value="ABC TRANSPORTER ATP-BINDING PROTEIN MA_4021-RELATED"/>
    <property type="match status" value="1"/>
</dbReference>
<dbReference type="PANTHER" id="PTHR43850">
    <property type="entry name" value="ABC TRANSPORTER ATP-BINDING PROTEIN MA_4021-RELATED"/>
    <property type="match status" value="1"/>
</dbReference>
<organism evidence="1">
    <name type="scientific">Sulfurisphaera javensis</name>
    <dbReference type="NCBI Taxonomy" id="2049879"/>
    <lineage>
        <taxon>Archaea</taxon>
        <taxon>Thermoproteota</taxon>
        <taxon>Thermoprotei</taxon>
        <taxon>Sulfolobales</taxon>
        <taxon>Sulfolobaceae</taxon>
        <taxon>Sulfurisphaera</taxon>
    </lineage>
</organism>
<dbReference type="RefSeq" id="WP_369609739.1">
    <property type="nucleotide sequence ID" value="NZ_AP031322.1"/>
</dbReference>
<name>A0AAT9GTL6_9CREN</name>
<accession>A0AAT9GTL6</accession>
<evidence type="ECO:0000313" key="1">
    <source>
        <dbReference type="EMBL" id="BFH74208.1"/>
    </source>
</evidence>
<proteinExistence type="predicted"/>
<dbReference type="GeneID" id="92355102"/>